<protein>
    <submittedName>
        <fullName evidence="4">Copper transporter</fullName>
    </submittedName>
</protein>
<feature type="transmembrane region" description="Helical" evidence="2">
    <location>
        <begin position="21"/>
        <end position="47"/>
    </location>
</feature>
<keyword evidence="3" id="KW-1185">Reference proteome</keyword>
<evidence type="ECO:0000313" key="3">
    <source>
        <dbReference type="Proteomes" id="UP000095287"/>
    </source>
</evidence>
<accession>A0A1I8A100</accession>
<dbReference type="AlphaFoldDB" id="A0A1I8A100"/>
<reference evidence="4" key="1">
    <citation type="submission" date="2016-11" db="UniProtKB">
        <authorList>
            <consortium name="WormBaseParasite"/>
        </authorList>
    </citation>
    <scope>IDENTIFICATION</scope>
</reference>
<name>A0A1I8A100_9BILA</name>
<proteinExistence type="predicted"/>
<organism evidence="3 4">
    <name type="scientific">Steinernema glaseri</name>
    <dbReference type="NCBI Taxonomy" id="37863"/>
    <lineage>
        <taxon>Eukaryota</taxon>
        <taxon>Metazoa</taxon>
        <taxon>Ecdysozoa</taxon>
        <taxon>Nematoda</taxon>
        <taxon>Chromadorea</taxon>
        <taxon>Rhabditida</taxon>
        <taxon>Tylenchina</taxon>
        <taxon>Panagrolaimomorpha</taxon>
        <taxon>Strongyloidoidea</taxon>
        <taxon>Steinernematidae</taxon>
        <taxon>Steinernema</taxon>
    </lineage>
</organism>
<keyword evidence="2" id="KW-0812">Transmembrane</keyword>
<dbReference type="Proteomes" id="UP000095287">
    <property type="component" value="Unplaced"/>
</dbReference>
<evidence type="ECO:0000313" key="4">
    <source>
        <dbReference type="WBParaSite" id="L893_g31783.t1"/>
    </source>
</evidence>
<feature type="region of interest" description="Disordered" evidence="1">
    <location>
        <begin position="58"/>
        <end position="91"/>
    </location>
</feature>
<sequence length="91" mass="10227">MMRIWNTFVSIIAFRAMTKDIMCAVCFQAWSYVINNVMLGIGIVGLISHCVSMVPNDSTATDAVSTREEEDPRRAKNTDKQIETRSNVGLR</sequence>
<keyword evidence="2" id="KW-1133">Transmembrane helix</keyword>
<feature type="compositionally biased region" description="Basic and acidic residues" evidence="1">
    <location>
        <begin position="65"/>
        <end position="83"/>
    </location>
</feature>
<evidence type="ECO:0000256" key="2">
    <source>
        <dbReference type="SAM" id="Phobius"/>
    </source>
</evidence>
<dbReference type="WBParaSite" id="L893_g31783.t1">
    <property type="protein sequence ID" value="L893_g31783.t1"/>
    <property type="gene ID" value="L893_g31783"/>
</dbReference>
<keyword evidence="2" id="KW-0472">Membrane</keyword>
<evidence type="ECO:0000256" key="1">
    <source>
        <dbReference type="SAM" id="MobiDB-lite"/>
    </source>
</evidence>